<accession>A0A518XAR5</accession>
<dbReference type="AlphaFoldDB" id="A0A518XAR5"/>
<evidence type="ECO:0000313" key="1">
    <source>
        <dbReference type="EMBL" id="QDY41298.1"/>
    </source>
</evidence>
<protein>
    <submittedName>
        <fullName evidence="1">Uncharacterized protein</fullName>
    </submittedName>
</protein>
<proteinExistence type="predicted"/>
<dbReference type="Proteomes" id="UP000319411">
    <property type="component" value="Chromosome"/>
</dbReference>
<keyword evidence="2" id="KW-1185">Reference proteome</keyword>
<gene>
    <name evidence="1" type="ORF">D8B20_05015</name>
</gene>
<evidence type="ECO:0000313" key="2">
    <source>
        <dbReference type="Proteomes" id="UP000319411"/>
    </source>
</evidence>
<name>A0A518XAR5_9GAMM</name>
<sequence>MPCPLAFQRARLLQAGDRRQPQRRRPSTFTGCACRWLCHVPFPVCGEAGMKWQARACGAARENAALLPQAQRGRDGLRAQDQSSALM</sequence>
<dbReference type="KEGG" id="pdis:D8B20_05015"/>
<organism evidence="1 2">
    <name type="scientific">Candidatus Pantoea soli</name>
    <dbReference type="NCBI Taxonomy" id="3098669"/>
    <lineage>
        <taxon>Bacteria</taxon>
        <taxon>Pseudomonadati</taxon>
        <taxon>Pseudomonadota</taxon>
        <taxon>Gammaproteobacteria</taxon>
        <taxon>Enterobacterales</taxon>
        <taxon>Erwiniaceae</taxon>
        <taxon>Pantoea</taxon>
    </lineage>
</organism>
<dbReference type="EMBL" id="CP032702">
    <property type="protein sequence ID" value="QDY41298.1"/>
    <property type="molecule type" value="Genomic_DNA"/>
</dbReference>
<reference evidence="1 2" key="1">
    <citation type="submission" date="2018-10" db="EMBL/GenBank/DDBJ databases">
        <title>Genome Sequencing of Pantoea dispersa DSM 32899.</title>
        <authorList>
            <person name="Nawrath M."/>
            <person name="Ottenheim C."/>
            <person name="Wilm A."/>
            <person name="Zimmermann W."/>
            <person name="Wu J.C."/>
        </authorList>
    </citation>
    <scope>NUCLEOTIDE SEQUENCE [LARGE SCALE GENOMIC DNA]</scope>
    <source>
        <strain evidence="1 2">DSM 32899</strain>
    </source>
</reference>